<dbReference type="SUPFAM" id="SSF55811">
    <property type="entry name" value="Nudix"/>
    <property type="match status" value="1"/>
</dbReference>
<keyword evidence="6" id="KW-0004">4Fe-4S</keyword>
<evidence type="ECO:0000256" key="10">
    <source>
        <dbReference type="ARBA" id="ARBA00023004"/>
    </source>
</evidence>
<dbReference type="InterPro" id="IPR015797">
    <property type="entry name" value="NUDIX_hydrolase-like_dom_sf"/>
</dbReference>
<gene>
    <name evidence="16" type="ORF">RM533_01065</name>
</gene>
<dbReference type="CDD" id="cd00056">
    <property type="entry name" value="ENDO3c"/>
    <property type="match status" value="1"/>
</dbReference>
<dbReference type="RefSeq" id="WP_311339333.1">
    <property type="nucleotide sequence ID" value="NZ_JAVRHS010000001.1"/>
</dbReference>
<dbReference type="InterPro" id="IPR023170">
    <property type="entry name" value="HhH_base_excis_C"/>
</dbReference>
<evidence type="ECO:0000256" key="11">
    <source>
        <dbReference type="ARBA" id="ARBA00023014"/>
    </source>
</evidence>
<keyword evidence="12" id="KW-0234">DNA repair</keyword>
<dbReference type="EC" id="3.2.2.31" evidence="4 14"/>
<dbReference type="InterPro" id="IPR044298">
    <property type="entry name" value="MIG/MutY"/>
</dbReference>
<dbReference type="Pfam" id="PF14815">
    <property type="entry name" value="NUDIX_4"/>
    <property type="match status" value="1"/>
</dbReference>
<keyword evidence="17" id="KW-1185">Reference proteome</keyword>
<keyword evidence="11" id="KW-0411">Iron-sulfur</keyword>
<comment type="catalytic activity">
    <reaction evidence="1 14">
        <text>Hydrolyzes free adenine bases from 7,8-dihydro-8-oxoguanine:adenine mismatched double-stranded DNA, leaving an apurinic site.</text>
        <dbReference type="EC" id="3.2.2.31"/>
    </reaction>
</comment>
<accession>A0ABU2ZGN9</accession>
<dbReference type="InterPro" id="IPR004036">
    <property type="entry name" value="Endonuclease-III-like_CS2"/>
</dbReference>
<dbReference type="PANTHER" id="PTHR42944:SF1">
    <property type="entry name" value="ADENINE DNA GLYCOSYLASE"/>
    <property type="match status" value="1"/>
</dbReference>
<comment type="similarity">
    <text evidence="3 14">Belongs to the Nth/MutY family.</text>
</comment>
<comment type="function">
    <text evidence="2">Adenine glycosylase active on G-A mispairs. MutY also corrects error-prone DNA synthesis past GO lesions which are due to the oxidatively damaged form of guanine: 7,8-dihydro-8-oxoguanine (8-oxo-dGTP).</text>
</comment>
<keyword evidence="9 16" id="KW-0378">Hydrolase</keyword>
<name>A0ABU2ZGN9_9SPHN</name>
<evidence type="ECO:0000259" key="15">
    <source>
        <dbReference type="SMART" id="SM00478"/>
    </source>
</evidence>
<evidence type="ECO:0000256" key="7">
    <source>
        <dbReference type="ARBA" id="ARBA00022723"/>
    </source>
</evidence>
<dbReference type="InterPro" id="IPR011257">
    <property type="entry name" value="DNA_glycosylase"/>
</dbReference>
<evidence type="ECO:0000256" key="4">
    <source>
        <dbReference type="ARBA" id="ARBA00012045"/>
    </source>
</evidence>
<comment type="cofactor">
    <cofactor evidence="14">
        <name>[4Fe-4S] cluster</name>
        <dbReference type="ChEBI" id="CHEBI:49883"/>
    </cofactor>
    <text evidence="14">Binds 1 [4Fe-4S] cluster.</text>
</comment>
<evidence type="ECO:0000256" key="3">
    <source>
        <dbReference type="ARBA" id="ARBA00008343"/>
    </source>
</evidence>
<evidence type="ECO:0000256" key="14">
    <source>
        <dbReference type="RuleBase" id="RU365096"/>
    </source>
</evidence>
<protein>
    <recommendedName>
        <fullName evidence="5 14">Adenine DNA glycosylase</fullName>
        <ecNumber evidence="4 14">3.2.2.31</ecNumber>
    </recommendedName>
</protein>
<comment type="caution">
    <text evidence="16">The sequence shown here is derived from an EMBL/GenBank/DDBJ whole genome shotgun (WGS) entry which is preliminary data.</text>
</comment>
<reference evidence="16 17" key="1">
    <citation type="submission" date="2023-09" db="EMBL/GenBank/DDBJ databases">
        <authorList>
            <person name="Rey-Velasco X."/>
        </authorList>
    </citation>
    <scope>NUCLEOTIDE SEQUENCE [LARGE SCALE GENOMIC DNA]</scope>
    <source>
        <strain evidence="16 17">F390</strain>
    </source>
</reference>
<evidence type="ECO:0000256" key="5">
    <source>
        <dbReference type="ARBA" id="ARBA00022023"/>
    </source>
</evidence>
<dbReference type="Proteomes" id="UP001259803">
    <property type="component" value="Unassembled WGS sequence"/>
</dbReference>
<sequence length="370" mass="40339">MTSSIRLPTDAALRSAVPSALYDWYKVNARTLPWRVPPHSQSLPDPYHVWLSEIMLQQTTVAAAIPYFQRFIERWSDVGALAATDEADVMAAWAGLGYYARARNLVRCARLVAASGGLFPDNEETLRALPGIGAYTAAAIAAIAFGRRAVVVDANVERVVARLFAVAEPLPGARSRIRTLAESITPDMRAGDHAQAMMDLGSMICTPRAPMCGQCPLSGECMAYRSDVAGDLPRKQVKPPKPQRSGTAFWVERDGHVLLVRRSGSGILAGMRGLPDDGWSARSDGSGELPATGPWQLHKERVAHVFTHLRLDLRIASYKGADPSLVHARIDSAAQWWPLVRIDDAGLPTLYAKAARLVMNGRRGKEVQSR</sequence>
<dbReference type="Gene3D" id="3.90.79.10">
    <property type="entry name" value="Nucleoside Triphosphate Pyrophosphohydrolase"/>
    <property type="match status" value="1"/>
</dbReference>
<evidence type="ECO:0000256" key="8">
    <source>
        <dbReference type="ARBA" id="ARBA00022763"/>
    </source>
</evidence>
<dbReference type="PROSITE" id="PS01155">
    <property type="entry name" value="ENDONUCLEASE_III_2"/>
    <property type="match status" value="1"/>
</dbReference>
<dbReference type="SMART" id="SM00478">
    <property type="entry name" value="ENDO3c"/>
    <property type="match status" value="1"/>
</dbReference>
<dbReference type="InterPro" id="IPR003265">
    <property type="entry name" value="HhH-GPD_domain"/>
</dbReference>
<keyword evidence="7" id="KW-0479">Metal-binding</keyword>
<evidence type="ECO:0000256" key="6">
    <source>
        <dbReference type="ARBA" id="ARBA00022485"/>
    </source>
</evidence>
<keyword evidence="13 14" id="KW-0326">Glycosidase</keyword>
<evidence type="ECO:0000313" key="17">
    <source>
        <dbReference type="Proteomes" id="UP001259803"/>
    </source>
</evidence>
<dbReference type="CDD" id="cd03431">
    <property type="entry name" value="NUDIX_DNA_Glycosylase_C-MutY"/>
    <property type="match status" value="1"/>
</dbReference>
<dbReference type="Pfam" id="PF00633">
    <property type="entry name" value="HHH"/>
    <property type="match status" value="1"/>
</dbReference>
<dbReference type="InterPro" id="IPR029119">
    <property type="entry name" value="MutY_C"/>
</dbReference>
<evidence type="ECO:0000313" key="16">
    <source>
        <dbReference type="EMBL" id="MDT0574769.1"/>
    </source>
</evidence>
<feature type="domain" description="HhH-GPD" evidence="15">
    <location>
        <begin position="55"/>
        <end position="203"/>
    </location>
</feature>
<dbReference type="Gene3D" id="1.10.1670.10">
    <property type="entry name" value="Helix-hairpin-Helix base-excision DNA repair enzymes (C-terminal)"/>
    <property type="match status" value="1"/>
</dbReference>
<dbReference type="SUPFAM" id="SSF48150">
    <property type="entry name" value="DNA-glycosylase"/>
    <property type="match status" value="1"/>
</dbReference>
<organism evidence="16 17">
    <name type="scientific">Croceicoccus esteveae</name>
    <dbReference type="NCBI Taxonomy" id="3075597"/>
    <lineage>
        <taxon>Bacteria</taxon>
        <taxon>Pseudomonadati</taxon>
        <taxon>Pseudomonadota</taxon>
        <taxon>Alphaproteobacteria</taxon>
        <taxon>Sphingomonadales</taxon>
        <taxon>Erythrobacteraceae</taxon>
        <taxon>Croceicoccus</taxon>
    </lineage>
</organism>
<dbReference type="Gene3D" id="1.10.340.30">
    <property type="entry name" value="Hypothetical protein, domain 2"/>
    <property type="match status" value="1"/>
</dbReference>
<evidence type="ECO:0000256" key="2">
    <source>
        <dbReference type="ARBA" id="ARBA00002933"/>
    </source>
</evidence>
<dbReference type="InterPro" id="IPR000445">
    <property type="entry name" value="HhH_motif"/>
</dbReference>
<dbReference type="SMART" id="SM00525">
    <property type="entry name" value="FES"/>
    <property type="match status" value="1"/>
</dbReference>
<dbReference type="GO" id="GO:0016798">
    <property type="term" value="F:hydrolase activity, acting on glycosyl bonds"/>
    <property type="evidence" value="ECO:0007669"/>
    <property type="project" value="UniProtKB-KW"/>
</dbReference>
<evidence type="ECO:0000256" key="1">
    <source>
        <dbReference type="ARBA" id="ARBA00000843"/>
    </source>
</evidence>
<dbReference type="EMBL" id="JAVRHS010000001">
    <property type="protein sequence ID" value="MDT0574769.1"/>
    <property type="molecule type" value="Genomic_DNA"/>
</dbReference>
<dbReference type="PANTHER" id="PTHR42944">
    <property type="entry name" value="ADENINE DNA GLYCOSYLASE"/>
    <property type="match status" value="1"/>
</dbReference>
<keyword evidence="8 14" id="KW-0227">DNA damage</keyword>
<proteinExistence type="inferred from homology"/>
<dbReference type="InterPro" id="IPR003651">
    <property type="entry name" value="Endonuclease3_FeS-loop_motif"/>
</dbReference>
<evidence type="ECO:0000256" key="12">
    <source>
        <dbReference type="ARBA" id="ARBA00023204"/>
    </source>
</evidence>
<evidence type="ECO:0000256" key="9">
    <source>
        <dbReference type="ARBA" id="ARBA00022801"/>
    </source>
</evidence>
<dbReference type="Pfam" id="PF00730">
    <property type="entry name" value="HhH-GPD"/>
    <property type="match status" value="1"/>
</dbReference>
<keyword evidence="10 14" id="KW-0408">Iron</keyword>
<evidence type="ECO:0000256" key="13">
    <source>
        <dbReference type="ARBA" id="ARBA00023295"/>
    </source>
</evidence>